<organism evidence="2 3">
    <name type="scientific">Champsocephalus esox</name>
    <name type="common">pike icefish</name>
    <dbReference type="NCBI Taxonomy" id="159716"/>
    <lineage>
        <taxon>Eukaryota</taxon>
        <taxon>Metazoa</taxon>
        <taxon>Chordata</taxon>
        <taxon>Craniata</taxon>
        <taxon>Vertebrata</taxon>
        <taxon>Euteleostomi</taxon>
        <taxon>Actinopterygii</taxon>
        <taxon>Neopterygii</taxon>
        <taxon>Teleostei</taxon>
        <taxon>Neoteleostei</taxon>
        <taxon>Acanthomorphata</taxon>
        <taxon>Eupercaria</taxon>
        <taxon>Perciformes</taxon>
        <taxon>Notothenioidei</taxon>
        <taxon>Channichthyidae</taxon>
        <taxon>Champsocephalus</taxon>
    </lineage>
</organism>
<dbReference type="GO" id="GO:0003725">
    <property type="term" value="F:double-stranded RNA binding"/>
    <property type="evidence" value="ECO:0007669"/>
    <property type="project" value="InterPro"/>
</dbReference>
<feature type="region of interest" description="Disordered" evidence="1">
    <location>
        <begin position="1"/>
        <end position="68"/>
    </location>
</feature>
<dbReference type="Proteomes" id="UP001335648">
    <property type="component" value="Unassembled WGS sequence"/>
</dbReference>
<name>A0AAN8CNJ8_9TELE</name>
<accession>A0AAN8CNJ8</accession>
<dbReference type="InterPro" id="IPR009548">
    <property type="entry name" value="Prkrip1"/>
</dbReference>
<reference evidence="2 3" key="1">
    <citation type="journal article" date="2023" name="Mol. Biol. Evol.">
        <title>Genomics of Secondarily Temperate Adaptation in the Only Non-Antarctic Icefish.</title>
        <authorList>
            <person name="Rivera-Colon A.G."/>
            <person name="Rayamajhi N."/>
            <person name="Minhas B.F."/>
            <person name="Madrigal G."/>
            <person name="Bilyk K.T."/>
            <person name="Yoon V."/>
            <person name="Hune M."/>
            <person name="Gregory S."/>
            <person name="Cheng C.H.C."/>
            <person name="Catchen J.M."/>
        </authorList>
    </citation>
    <scope>NUCLEOTIDE SEQUENCE [LARGE SCALE GENOMIC DNA]</scope>
    <source>
        <strain evidence="2">JC2023a</strain>
    </source>
</reference>
<protein>
    <submittedName>
        <fullName evidence="2">Uncharacterized protein</fullName>
    </submittedName>
</protein>
<proteinExistence type="predicted"/>
<sequence length="68" mass="6985">MVAHMQKNNKPRKPAGKESSQPLIIAKTPEFVRDVMGSSAGAGSSTFAGASDAGSTKGGTFWTGCRGK</sequence>
<gene>
    <name evidence="2" type="ORF">CesoFtcFv8_005005</name>
</gene>
<keyword evidence="3" id="KW-1185">Reference proteome</keyword>
<evidence type="ECO:0000256" key="1">
    <source>
        <dbReference type="SAM" id="MobiDB-lite"/>
    </source>
</evidence>
<evidence type="ECO:0000313" key="2">
    <source>
        <dbReference type="EMBL" id="KAK5907124.1"/>
    </source>
</evidence>
<dbReference type="EMBL" id="JAULUE010002049">
    <property type="protein sequence ID" value="KAK5907124.1"/>
    <property type="molecule type" value="Genomic_DNA"/>
</dbReference>
<comment type="caution">
    <text evidence="2">The sequence shown here is derived from an EMBL/GenBank/DDBJ whole genome shotgun (WGS) entry which is preliminary data.</text>
</comment>
<dbReference type="Pfam" id="PF06658">
    <property type="entry name" value="DUF1168"/>
    <property type="match status" value="1"/>
</dbReference>
<dbReference type="AlphaFoldDB" id="A0AAN8CNJ8"/>
<feature type="compositionally biased region" description="Low complexity" evidence="1">
    <location>
        <begin position="37"/>
        <end position="55"/>
    </location>
</feature>
<evidence type="ECO:0000313" key="3">
    <source>
        <dbReference type="Proteomes" id="UP001335648"/>
    </source>
</evidence>